<comment type="caution">
    <text evidence="2">The sequence shown here is derived from an EMBL/GenBank/DDBJ whole genome shotgun (WGS) entry which is preliminary data.</text>
</comment>
<name>A0ABN0XRI8_9LACT</name>
<dbReference type="InterPro" id="IPR001763">
    <property type="entry name" value="Rhodanese-like_dom"/>
</dbReference>
<keyword evidence="3" id="KW-1185">Reference proteome</keyword>
<protein>
    <recommendedName>
        <fullName evidence="1">Rhodanese domain-containing protein</fullName>
    </recommendedName>
</protein>
<feature type="domain" description="Rhodanese" evidence="1">
    <location>
        <begin position="106"/>
        <end position="187"/>
    </location>
</feature>
<dbReference type="PROSITE" id="PS50206">
    <property type="entry name" value="RHODANESE_3"/>
    <property type="match status" value="2"/>
</dbReference>
<reference evidence="2 3" key="1">
    <citation type="journal article" date="2019" name="Int. J. Syst. Evol. Microbiol.">
        <title>The Global Catalogue of Microorganisms (GCM) 10K type strain sequencing project: providing services to taxonomists for standard genome sequencing and annotation.</title>
        <authorList>
            <consortium name="The Broad Institute Genomics Platform"/>
            <consortium name="The Broad Institute Genome Sequencing Center for Infectious Disease"/>
            <person name="Wu L."/>
            <person name="Ma J."/>
        </authorList>
    </citation>
    <scope>NUCLEOTIDE SEQUENCE [LARGE SCALE GENOMIC DNA]</scope>
    <source>
        <strain evidence="2 3">JCM 12662</strain>
    </source>
</reference>
<dbReference type="RefSeq" id="WP_343756697.1">
    <property type="nucleotide sequence ID" value="NZ_BAAACW010000150.1"/>
</dbReference>
<dbReference type="EMBL" id="BAAACW010000150">
    <property type="protein sequence ID" value="GAA0370509.1"/>
    <property type="molecule type" value="Genomic_DNA"/>
</dbReference>
<dbReference type="InterPro" id="IPR050229">
    <property type="entry name" value="GlpE_sulfurtransferase"/>
</dbReference>
<dbReference type="InterPro" id="IPR036873">
    <property type="entry name" value="Rhodanese-like_dom_sf"/>
</dbReference>
<dbReference type="Gene3D" id="3.40.250.10">
    <property type="entry name" value="Rhodanese-like domain"/>
    <property type="match status" value="2"/>
</dbReference>
<dbReference type="SMART" id="SM00450">
    <property type="entry name" value="RHOD"/>
    <property type="match status" value="1"/>
</dbReference>
<dbReference type="PANTHER" id="PTHR43031:SF16">
    <property type="entry name" value="OXIDOREDUCTASE"/>
    <property type="match status" value="1"/>
</dbReference>
<proteinExistence type="predicted"/>
<evidence type="ECO:0000313" key="2">
    <source>
        <dbReference type="EMBL" id="GAA0370509.1"/>
    </source>
</evidence>
<dbReference type="SUPFAM" id="SSF52821">
    <property type="entry name" value="Rhodanese/Cell cycle control phosphatase"/>
    <property type="match status" value="2"/>
</dbReference>
<dbReference type="PANTHER" id="PTHR43031">
    <property type="entry name" value="FAD-DEPENDENT OXIDOREDUCTASE"/>
    <property type="match status" value="1"/>
</dbReference>
<dbReference type="Pfam" id="PF00581">
    <property type="entry name" value="Rhodanese"/>
    <property type="match status" value="2"/>
</dbReference>
<evidence type="ECO:0000259" key="1">
    <source>
        <dbReference type="PROSITE" id="PS50206"/>
    </source>
</evidence>
<dbReference type="CDD" id="cd00158">
    <property type="entry name" value="RHOD"/>
    <property type="match status" value="2"/>
</dbReference>
<organism evidence="2 3">
    <name type="scientific">Alkalibacterium iburiense</name>
    <dbReference type="NCBI Taxonomy" id="290589"/>
    <lineage>
        <taxon>Bacteria</taxon>
        <taxon>Bacillati</taxon>
        <taxon>Bacillota</taxon>
        <taxon>Bacilli</taxon>
        <taxon>Lactobacillales</taxon>
        <taxon>Carnobacteriaceae</taxon>
        <taxon>Alkalibacterium</taxon>
    </lineage>
</organism>
<feature type="domain" description="Rhodanese" evidence="1">
    <location>
        <begin position="8"/>
        <end position="77"/>
    </location>
</feature>
<accession>A0ABN0XRI8</accession>
<dbReference type="Proteomes" id="UP001501166">
    <property type="component" value="Unassembled WGS sequence"/>
</dbReference>
<gene>
    <name evidence="2" type="ORF">GCM10008932_22500</name>
</gene>
<evidence type="ECO:0000313" key="3">
    <source>
        <dbReference type="Proteomes" id="UP001501166"/>
    </source>
</evidence>
<sequence length="189" mass="21138">MKKLTPTDINDQQLVDIRSQLAYQSGHLDYSLNLNPKNFKKYAHHFLSKNEPILLIGEDEREIEDVYALAKDMGFHKLDGYINISDVPSDKVQASKTASAESFLKQTDDFILLDVRNPKEITRPAPKKNLVNIALEDLPNAYPKLDSNKTIYTLCGSGNRGTSAASYLETKGFNTTVIEGGMKAIQEVM</sequence>